<name>A0A2C6KPW9_9APIC</name>
<dbReference type="InterPro" id="IPR029048">
    <property type="entry name" value="HSP70_C_sf"/>
</dbReference>
<evidence type="ECO:0000313" key="6">
    <source>
        <dbReference type="Proteomes" id="UP000221165"/>
    </source>
</evidence>
<keyword evidence="3" id="KW-0175">Coiled coil</keyword>
<dbReference type="InterPro" id="IPR011990">
    <property type="entry name" value="TPR-like_helical_dom_sf"/>
</dbReference>
<evidence type="ECO:0000256" key="4">
    <source>
        <dbReference type="SAM" id="MobiDB-lite"/>
    </source>
</evidence>
<keyword evidence="2" id="KW-0067">ATP-binding</keyword>
<dbReference type="SUPFAM" id="SSF53067">
    <property type="entry name" value="Actin-like ATPase domain"/>
    <property type="match status" value="2"/>
</dbReference>
<dbReference type="Gene3D" id="1.20.1270.10">
    <property type="match status" value="1"/>
</dbReference>
<evidence type="ECO:0000256" key="1">
    <source>
        <dbReference type="ARBA" id="ARBA00022741"/>
    </source>
</evidence>
<dbReference type="GO" id="GO:0005829">
    <property type="term" value="C:cytosol"/>
    <property type="evidence" value="ECO:0007669"/>
    <property type="project" value="TreeGrafter"/>
</dbReference>
<feature type="region of interest" description="Disordered" evidence="4">
    <location>
        <begin position="332"/>
        <end position="358"/>
    </location>
</feature>
<feature type="compositionally biased region" description="Basic and acidic residues" evidence="4">
    <location>
        <begin position="268"/>
        <end position="294"/>
    </location>
</feature>
<dbReference type="GO" id="GO:0140662">
    <property type="term" value="F:ATP-dependent protein folding chaperone"/>
    <property type="evidence" value="ECO:0007669"/>
    <property type="project" value="InterPro"/>
</dbReference>
<dbReference type="Gene3D" id="1.25.40.10">
    <property type="entry name" value="Tetratricopeptide repeat domain"/>
    <property type="match status" value="1"/>
</dbReference>
<comment type="caution">
    <text evidence="5">The sequence shown here is derived from an EMBL/GenBank/DDBJ whole genome shotgun (WGS) entry which is preliminary data.</text>
</comment>
<accession>A0A2C6KPW9</accession>
<gene>
    <name evidence="5" type="ORF">CSUI_003613</name>
</gene>
<dbReference type="Gene3D" id="3.30.420.40">
    <property type="match status" value="2"/>
</dbReference>
<dbReference type="GeneID" id="94427020"/>
<organism evidence="5 6">
    <name type="scientific">Cystoisospora suis</name>
    <dbReference type="NCBI Taxonomy" id="483139"/>
    <lineage>
        <taxon>Eukaryota</taxon>
        <taxon>Sar</taxon>
        <taxon>Alveolata</taxon>
        <taxon>Apicomplexa</taxon>
        <taxon>Conoidasida</taxon>
        <taxon>Coccidia</taxon>
        <taxon>Eucoccidiorida</taxon>
        <taxon>Eimeriorina</taxon>
        <taxon>Sarcocystidae</taxon>
        <taxon>Cystoisospora</taxon>
    </lineage>
</organism>
<feature type="compositionally biased region" description="Low complexity" evidence="4">
    <location>
        <begin position="571"/>
        <end position="587"/>
    </location>
</feature>
<reference evidence="5 6" key="1">
    <citation type="journal article" date="2017" name="Int. J. Parasitol.">
        <title>The genome of the protozoan parasite Cystoisospora suis and a reverse vaccinology approach to identify vaccine candidates.</title>
        <authorList>
            <person name="Palmieri N."/>
            <person name="Shrestha A."/>
            <person name="Ruttkowski B."/>
            <person name="Beck T."/>
            <person name="Vogl C."/>
            <person name="Tomley F."/>
            <person name="Blake D.P."/>
            <person name="Joachim A."/>
        </authorList>
    </citation>
    <scope>NUCLEOTIDE SEQUENCE [LARGE SCALE GENOMIC DNA]</scope>
    <source>
        <strain evidence="5 6">Wien I</strain>
    </source>
</reference>
<dbReference type="GO" id="GO:0005524">
    <property type="term" value="F:ATP binding"/>
    <property type="evidence" value="ECO:0007669"/>
    <property type="project" value="UniProtKB-KW"/>
</dbReference>
<proteinExistence type="predicted"/>
<dbReference type="EMBL" id="MIGC01001636">
    <property type="protein sequence ID" value="PHJ22540.1"/>
    <property type="molecule type" value="Genomic_DNA"/>
</dbReference>
<evidence type="ECO:0000256" key="2">
    <source>
        <dbReference type="ARBA" id="ARBA00022840"/>
    </source>
</evidence>
<dbReference type="InterPro" id="IPR019734">
    <property type="entry name" value="TPR_rpt"/>
</dbReference>
<dbReference type="PANTHER" id="PTHR45639:SF28">
    <property type="entry name" value="HEAT SHOCK PROTEIN-LIKE PROTEIN"/>
    <property type="match status" value="1"/>
</dbReference>
<dbReference type="InterPro" id="IPR043129">
    <property type="entry name" value="ATPase_NBD"/>
</dbReference>
<dbReference type="Pfam" id="PF00012">
    <property type="entry name" value="HSP70"/>
    <property type="match status" value="2"/>
</dbReference>
<evidence type="ECO:0000313" key="5">
    <source>
        <dbReference type="EMBL" id="PHJ22540.1"/>
    </source>
</evidence>
<evidence type="ECO:0000256" key="3">
    <source>
        <dbReference type="SAM" id="Coils"/>
    </source>
</evidence>
<dbReference type="PANTHER" id="PTHR45639">
    <property type="entry name" value="HSC70CB, ISOFORM G-RELATED"/>
    <property type="match status" value="1"/>
</dbReference>
<keyword evidence="6" id="KW-1185">Reference proteome</keyword>
<dbReference type="OrthoDB" id="434160at2759"/>
<dbReference type="SMART" id="SM00028">
    <property type="entry name" value="TPR"/>
    <property type="match status" value="2"/>
</dbReference>
<protein>
    <submittedName>
        <fullName evidence="5">Tetratricopeptide repeat-containing protein</fullName>
    </submittedName>
</protein>
<feature type="region of interest" description="Disordered" evidence="4">
    <location>
        <begin position="1"/>
        <end position="54"/>
    </location>
</feature>
<dbReference type="GO" id="GO:0005634">
    <property type="term" value="C:nucleus"/>
    <property type="evidence" value="ECO:0007669"/>
    <property type="project" value="TreeGrafter"/>
</dbReference>
<feature type="region of interest" description="Disordered" evidence="4">
    <location>
        <begin position="267"/>
        <end position="295"/>
    </location>
</feature>
<dbReference type="Proteomes" id="UP000221165">
    <property type="component" value="Unassembled WGS sequence"/>
</dbReference>
<sequence length="940" mass="103772">MAENQRDETATAAASTSLDVQMEGEEPHPVSSSPSSQEKGEASLPMNGGMPQGLTTEEISNMIKGLKKEQDKMTSRETQEGTRKNSSCCVGIDLGAQNTVIASSIFSSPFSVSVDVNALANRSTPSTEAFDGKLRLIGEEAESRASSNQKNTIFHLPMWIGVKKEEDLEKLKKRLSFTAFPHVSFSSERAEPIFDLTFNDESTQIPLSVVLSYYLRTLVSFAGSSRGHAVKSIGSLAIGVPSTLQDEDMSFLQDICALSDFPFDEESLPSKEEKQNQDAECKHTEEEEEREKSFVSHPVLLLTRADALLNCWACRHLPQVYTDLKNTGIVSTQKKMTREEEEGDTSKHQDGNAEKQEEEEVYVALVDVGFAETSVQVISLKKNDKKAANEGERKGEKDMKEKLLQDDVSMKRLSIAVDPHLGTLDAINALSTHVVDVIRTKHKEEIQPHTRKALRLFTACQRAVKDLSGLPDTNLSLEGFLQDEVDFSLHLSRDQFEQVCSPLKERLSALVKKCLTEARVSPNLVAGMDLVGGGSRIPWVSGLLGDSLHLSSSSLASSNDMINGESGDYQGSLTNDSSSLGSSSGASRLRRTLDGSSSVAVGAAFAASGLSYVQGDKGGDGRLEGEDTKMKRHIDKKLKALNDKIGKIEREEISRQSMRNSFESYLLQMKAAFYGPHKDLLRSQKTELEKYLTDQEHWLLDHPDAPESEYKANFDMVKKEMEEKCASYFEAVEKERERKEEEINQAARDVASAGGGEDMDVKLPNSQCLKRAKKNKDEGNELFKDGNTEMAIQRYIKAIQYTAKLFDLSPQDKAEADALKLACNLNLAQAYIRLSSSPASPGEKPSPSAPLSPTQETFLKKAVSCCDAALETDSTNLKAVYRRALANEKLRDFDAALADVKKGLVTSPEDTDLLKLKERVDRQVKLQKDKAKKMYAKMFS</sequence>
<feature type="coiled-coil region" evidence="3">
    <location>
        <begin position="718"/>
        <end position="749"/>
    </location>
</feature>
<feature type="region of interest" description="Disordered" evidence="4">
    <location>
        <begin position="566"/>
        <end position="587"/>
    </location>
</feature>
<dbReference type="SUPFAM" id="SSF48452">
    <property type="entry name" value="TPR-like"/>
    <property type="match status" value="1"/>
</dbReference>
<dbReference type="VEuPathDB" id="ToxoDB:CSUI_003613"/>
<keyword evidence="1" id="KW-0547">Nucleotide-binding</keyword>
<dbReference type="InterPro" id="IPR013126">
    <property type="entry name" value="Hsp_70_fam"/>
</dbReference>
<dbReference type="RefSeq" id="XP_067924217.1">
    <property type="nucleotide sequence ID" value="XM_068063809.1"/>
</dbReference>
<dbReference type="AlphaFoldDB" id="A0A2C6KPW9"/>
<dbReference type="Gene3D" id="3.90.640.10">
    <property type="entry name" value="Actin, Chain A, domain 4"/>
    <property type="match status" value="1"/>
</dbReference>
<feature type="compositionally biased region" description="Basic and acidic residues" evidence="4">
    <location>
        <begin position="344"/>
        <end position="355"/>
    </location>
</feature>